<feature type="domain" description="ABC transporter" evidence="10">
    <location>
        <begin position="5"/>
        <end position="255"/>
    </location>
</feature>
<dbReference type="STRING" id="1120955.SAMN03080610_02669"/>
<evidence type="ECO:0000256" key="4">
    <source>
        <dbReference type="ARBA" id="ARBA00022475"/>
    </source>
</evidence>
<dbReference type="Pfam" id="PF00005">
    <property type="entry name" value="ABC_tran"/>
    <property type="match status" value="1"/>
</dbReference>
<dbReference type="NCBIfam" id="TIGR01727">
    <property type="entry name" value="oligo_HPY"/>
    <property type="match status" value="1"/>
</dbReference>
<accession>A0A1G5NU48</accession>
<dbReference type="GO" id="GO:0005524">
    <property type="term" value="F:ATP binding"/>
    <property type="evidence" value="ECO:0007669"/>
    <property type="project" value="UniProtKB-KW"/>
</dbReference>
<dbReference type="Pfam" id="PF08352">
    <property type="entry name" value="oligo_HPY"/>
    <property type="match status" value="1"/>
</dbReference>
<dbReference type="InterPro" id="IPR050388">
    <property type="entry name" value="ABC_Ni/Peptide_Import"/>
</dbReference>
<comment type="similarity">
    <text evidence="2">Belongs to the ABC transporter superfamily.</text>
</comment>
<keyword evidence="8" id="KW-1278">Translocase</keyword>
<dbReference type="InterPro" id="IPR013563">
    <property type="entry name" value="Oligopep_ABC_C"/>
</dbReference>
<keyword evidence="7 11" id="KW-0067">ATP-binding</keyword>
<evidence type="ECO:0000313" key="12">
    <source>
        <dbReference type="Proteomes" id="UP000199347"/>
    </source>
</evidence>
<keyword evidence="12" id="KW-1185">Reference proteome</keyword>
<reference evidence="11 12" key="1">
    <citation type="submission" date="2016-10" db="EMBL/GenBank/DDBJ databases">
        <authorList>
            <person name="de Groot N.N."/>
        </authorList>
    </citation>
    <scope>NUCLEOTIDE SEQUENCE [LARGE SCALE GENOMIC DNA]</scope>
    <source>
        <strain evidence="11 12">DSM 2698</strain>
    </source>
</reference>
<evidence type="ECO:0000256" key="8">
    <source>
        <dbReference type="ARBA" id="ARBA00022967"/>
    </source>
</evidence>
<dbReference type="PROSITE" id="PS00211">
    <property type="entry name" value="ABC_TRANSPORTER_1"/>
    <property type="match status" value="1"/>
</dbReference>
<dbReference type="SUPFAM" id="SSF52540">
    <property type="entry name" value="P-loop containing nucleoside triphosphate hydrolases"/>
    <property type="match status" value="1"/>
</dbReference>
<dbReference type="EMBL" id="FMVW01000006">
    <property type="protein sequence ID" value="SCZ40873.1"/>
    <property type="molecule type" value="Genomic_DNA"/>
</dbReference>
<dbReference type="GO" id="GO:0005886">
    <property type="term" value="C:plasma membrane"/>
    <property type="evidence" value="ECO:0007669"/>
    <property type="project" value="UniProtKB-SubCell"/>
</dbReference>
<dbReference type="GO" id="GO:0015833">
    <property type="term" value="P:peptide transport"/>
    <property type="evidence" value="ECO:0007669"/>
    <property type="project" value="InterPro"/>
</dbReference>
<organism evidence="11 12">
    <name type="scientific">Afifella marina DSM 2698</name>
    <dbReference type="NCBI Taxonomy" id="1120955"/>
    <lineage>
        <taxon>Bacteria</taxon>
        <taxon>Pseudomonadati</taxon>
        <taxon>Pseudomonadota</taxon>
        <taxon>Alphaproteobacteria</taxon>
        <taxon>Hyphomicrobiales</taxon>
        <taxon>Afifellaceae</taxon>
        <taxon>Afifella</taxon>
    </lineage>
</organism>
<keyword evidence="4" id="KW-1003">Cell membrane</keyword>
<dbReference type="SMART" id="SM00382">
    <property type="entry name" value="AAA"/>
    <property type="match status" value="1"/>
</dbReference>
<dbReference type="CDD" id="cd03257">
    <property type="entry name" value="ABC_NikE_OppD_transporters"/>
    <property type="match status" value="1"/>
</dbReference>
<evidence type="ECO:0000256" key="2">
    <source>
        <dbReference type="ARBA" id="ARBA00005417"/>
    </source>
</evidence>
<dbReference type="PROSITE" id="PS50893">
    <property type="entry name" value="ABC_TRANSPORTER_2"/>
    <property type="match status" value="1"/>
</dbReference>
<comment type="subcellular location">
    <subcellularLocation>
        <location evidence="1">Cell inner membrane</location>
        <topology evidence="1">Peripheral membrane protein</topology>
    </subcellularLocation>
</comment>
<evidence type="ECO:0000256" key="7">
    <source>
        <dbReference type="ARBA" id="ARBA00022840"/>
    </source>
</evidence>
<dbReference type="FunFam" id="3.40.50.300:FF:000016">
    <property type="entry name" value="Oligopeptide ABC transporter ATP-binding component"/>
    <property type="match status" value="1"/>
</dbReference>
<evidence type="ECO:0000256" key="5">
    <source>
        <dbReference type="ARBA" id="ARBA00022519"/>
    </source>
</evidence>
<dbReference type="InterPro" id="IPR003593">
    <property type="entry name" value="AAA+_ATPase"/>
</dbReference>
<evidence type="ECO:0000256" key="1">
    <source>
        <dbReference type="ARBA" id="ARBA00004417"/>
    </source>
</evidence>
<dbReference type="PANTHER" id="PTHR43297:SF14">
    <property type="entry name" value="ATPASE AAA-TYPE CORE DOMAIN-CONTAINING PROTEIN"/>
    <property type="match status" value="1"/>
</dbReference>
<evidence type="ECO:0000313" key="11">
    <source>
        <dbReference type="EMBL" id="SCZ40873.1"/>
    </source>
</evidence>
<evidence type="ECO:0000259" key="10">
    <source>
        <dbReference type="PROSITE" id="PS50893"/>
    </source>
</evidence>
<evidence type="ECO:0000256" key="3">
    <source>
        <dbReference type="ARBA" id="ARBA00022448"/>
    </source>
</evidence>
<dbReference type="Proteomes" id="UP000199347">
    <property type="component" value="Unassembled WGS sequence"/>
</dbReference>
<dbReference type="InterPro" id="IPR027417">
    <property type="entry name" value="P-loop_NTPase"/>
</dbReference>
<keyword evidence="6" id="KW-0547">Nucleotide-binding</keyword>
<proteinExistence type="inferred from homology"/>
<evidence type="ECO:0000256" key="6">
    <source>
        <dbReference type="ARBA" id="ARBA00022741"/>
    </source>
</evidence>
<dbReference type="GO" id="GO:0055085">
    <property type="term" value="P:transmembrane transport"/>
    <property type="evidence" value="ECO:0007669"/>
    <property type="project" value="UniProtKB-ARBA"/>
</dbReference>
<dbReference type="AlphaFoldDB" id="A0A1G5NU48"/>
<dbReference type="InterPro" id="IPR017871">
    <property type="entry name" value="ABC_transporter-like_CS"/>
</dbReference>
<keyword evidence="9" id="KW-0472">Membrane</keyword>
<protein>
    <submittedName>
        <fullName evidence="11">Oligopeptide transport system ATP-binding protein</fullName>
    </submittedName>
</protein>
<keyword evidence="3" id="KW-0813">Transport</keyword>
<sequence length="324" mass="35610">MTDVLRIDDLTMHLETELGTVRAVENLSLRVDEGEAVALVGESGCGKSMTALSIMRLLPPYARFRSGSIRVAGKDLVTAPERAMRQIRGGTIGMIFQDPLTFLNPLRQVGEQIAEAVRLHTGAGRVEADAQALEALRRVRIADAENVVHNYPHQLSGGMRQRVLIAIAVACRPSLLICDEPTTALDVTIQAQIMELIDNLRHELGTAVLLITHDLGLVAQYCSRVYVMYAGQVVEDAGVREIFQHPRHPYTQALLQSSLRPDRVSEDFAVIDGQPPQLLAPPPGCRFHPRCPRVFDPCPSAMPGLDRAGEGRAMVRCHLEEAHQ</sequence>
<keyword evidence="5" id="KW-0997">Cell inner membrane</keyword>
<dbReference type="RefSeq" id="WP_244514578.1">
    <property type="nucleotide sequence ID" value="NZ_FMVW01000006.1"/>
</dbReference>
<dbReference type="InterPro" id="IPR003439">
    <property type="entry name" value="ABC_transporter-like_ATP-bd"/>
</dbReference>
<evidence type="ECO:0000256" key="9">
    <source>
        <dbReference type="ARBA" id="ARBA00023136"/>
    </source>
</evidence>
<gene>
    <name evidence="11" type="ORF">SAMN03080610_02669</name>
</gene>
<dbReference type="GO" id="GO:0016887">
    <property type="term" value="F:ATP hydrolysis activity"/>
    <property type="evidence" value="ECO:0007669"/>
    <property type="project" value="InterPro"/>
</dbReference>
<dbReference type="Gene3D" id="3.40.50.300">
    <property type="entry name" value="P-loop containing nucleotide triphosphate hydrolases"/>
    <property type="match status" value="1"/>
</dbReference>
<name>A0A1G5NU48_AFIMA</name>
<dbReference type="PANTHER" id="PTHR43297">
    <property type="entry name" value="OLIGOPEPTIDE TRANSPORT ATP-BINDING PROTEIN APPD"/>
    <property type="match status" value="1"/>
</dbReference>